<evidence type="ECO:0000313" key="7">
    <source>
        <dbReference type="Proteomes" id="UP000092607"/>
    </source>
</evidence>
<dbReference type="Pfam" id="PF13336">
    <property type="entry name" value="AcetylCoA_hyd_C"/>
    <property type="match status" value="1"/>
</dbReference>
<dbReference type="FunFam" id="3.40.1080.20:FF:000001">
    <property type="entry name" value="Acetyl-CoA hydrolase Ach1"/>
    <property type="match status" value="1"/>
</dbReference>
<dbReference type="Gene3D" id="3.30.750.70">
    <property type="entry name" value="4-hydroxybutyrate coenzyme like domains"/>
    <property type="match status" value="1"/>
</dbReference>
<dbReference type="SUPFAM" id="SSF100950">
    <property type="entry name" value="NagB/RpiA/CoA transferase-like"/>
    <property type="match status" value="2"/>
</dbReference>
<evidence type="ECO:0000259" key="4">
    <source>
        <dbReference type="Pfam" id="PF02550"/>
    </source>
</evidence>
<dbReference type="EMBL" id="LZMS01000048">
    <property type="protein sequence ID" value="OBX63709.1"/>
    <property type="molecule type" value="Genomic_DNA"/>
</dbReference>
<feature type="binding site" evidence="3">
    <location>
        <position position="386"/>
    </location>
    <ligand>
        <name>CoA</name>
        <dbReference type="ChEBI" id="CHEBI:57287"/>
    </ligand>
</feature>
<dbReference type="AlphaFoldDB" id="A0A1B8Q3H4"/>
<comment type="caution">
    <text evidence="6">The sequence shown here is derived from an EMBL/GenBank/DDBJ whole genome shotgun (WGS) entry which is preliminary data.</text>
</comment>
<sequence length="510" mass="55201">MIMSIDRIRHAGLREKVMTADEAAQFIQNGMMLAVTGFTGAGYPKAMPTAIANKAKDAHAKGEKFSVGMVTGASTAPECDGVLAEAKALHFRSPFQSDPNLRNGINAGEIAYQDMHLSHVEQQMRQGFYGKFDVAIVEATAITENGELIFAMGIGHGVEAVKNADKVIVEINAALSAGLEGMHDIYGEVGLPPHRKPIPVVGAFDRIGTTGLAIDPDKVVAIVLTDAGDRNSKFAEPDDVSKRIAAQVIDFLDHEVKAGRLPKSLLPLQSGVGNVANAVMAGLLDAPFDDLTGYTEVLQDGMLDLILAKKMKTASATALSFSPDALARFNENIEFLKDKIILRPMEISNNPEVIRRLGVIGMNSMIEADIYGNVNSTHVMGTRMMNGIGGSGDFTRNGFFSIYVSPSTAKGGAISAIVPMVSHHDHTEHDVMFIVTEQGMADLRGKSPKERAKLIIDNCSHPDYRDMLRDYYDRAFVASQKSGGVHTPHLLLEALSWHQRFVETGDMRIK</sequence>
<dbReference type="InterPro" id="IPR038460">
    <property type="entry name" value="AcetylCoA_hyd_C_sf"/>
</dbReference>
<name>A0A1B8Q3H4_MORLA</name>
<dbReference type="GO" id="GO:0006084">
    <property type="term" value="P:acetyl-CoA metabolic process"/>
    <property type="evidence" value="ECO:0007669"/>
    <property type="project" value="InterPro"/>
</dbReference>
<dbReference type="GO" id="GO:0006083">
    <property type="term" value="P:acetate metabolic process"/>
    <property type="evidence" value="ECO:0007669"/>
    <property type="project" value="InterPro"/>
</dbReference>
<feature type="binding site" evidence="3">
    <location>
        <begin position="271"/>
        <end position="275"/>
    </location>
    <ligand>
        <name>CoA</name>
        <dbReference type="ChEBI" id="CHEBI:57287"/>
    </ligand>
</feature>
<organism evidence="6 7">
    <name type="scientific">Moraxella lacunata</name>
    <dbReference type="NCBI Taxonomy" id="477"/>
    <lineage>
        <taxon>Bacteria</taxon>
        <taxon>Pseudomonadati</taxon>
        <taxon>Pseudomonadota</taxon>
        <taxon>Gammaproteobacteria</taxon>
        <taxon>Moraxellales</taxon>
        <taxon>Moraxellaceae</taxon>
        <taxon>Moraxella</taxon>
    </lineage>
</organism>
<dbReference type="Pfam" id="PF02550">
    <property type="entry name" value="AcetylCoA_hydro"/>
    <property type="match status" value="1"/>
</dbReference>
<feature type="active site" description="5-glutamyl coenzyme A thioester intermediate" evidence="2">
    <location>
        <position position="296"/>
    </location>
</feature>
<dbReference type="InterPro" id="IPR003702">
    <property type="entry name" value="ActCoA_hydro_N"/>
</dbReference>
<feature type="binding site" evidence="3">
    <location>
        <position position="390"/>
    </location>
    <ligand>
        <name>CoA</name>
        <dbReference type="ChEBI" id="CHEBI:57287"/>
    </ligand>
</feature>
<dbReference type="PANTHER" id="PTHR43609">
    <property type="entry name" value="ACETYL-COA HYDROLASE"/>
    <property type="match status" value="1"/>
</dbReference>
<reference evidence="6 7" key="1">
    <citation type="submission" date="2016-06" db="EMBL/GenBank/DDBJ databases">
        <title>Draft genome of Moraxella lacunata CCUG 57757A.</title>
        <authorList>
            <person name="Salva-Serra F."/>
            <person name="Engstrom-Jakobsson H."/>
            <person name="Thorell K."/>
            <person name="Gonzales-Siles L."/>
            <person name="Karlsson R."/>
            <person name="Boulund F."/>
            <person name="Engstrand L."/>
            <person name="Kristiansson E."/>
            <person name="Moore E."/>
        </authorList>
    </citation>
    <scope>NUCLEOTIDE SEQUENCE [LARGE SCALE GENOMIC DNA]</scope>
    <source>
        <strain evidence="6 7">CCUG 57757A</strain>
    </source>
</reference>
<feature type="binding site" evidence="3">
    <location>
        <position position="366"/>
    </location>
    <ligand>
        <name>CoA</name>
        <dbReference type="ChEBI" id="CHEBI:57287"/>
    </ligand>
</feature>
<dbReference type="PANTHER" id="PTHR43609:SF1">
    <property type="entry name" value="ACETYL-COA HYDROLASE"/>
    <property type="match status" value="1"/>
</dbReference>
<evidence type="ECO:0000259" key="5">
    <source>
        <dbReference type="Pfam" id="PF13336"/>
    </source>
</evidence>
<protein>
    <submittedName>
        <fullName evidence="6">Acetyl-CoA hydrolase</fullName>
    </submittedName>
</protein>
<keyword evidence="6" id="KW-0378">Hydrolase</keyword>
<feature type="binding site" evidence="3">
    <location>
        <position position="410"/>
    </location>
    <ligand>
        <name>CoA</name>
        <dbReference type="ChEBI" id="CHEBI:57287"/>
    </ligand>
</feature>
<evidence type="ECO:0000256" key="1">
    <source>
        <dbReference type="ARBA" id="ARBA00009632"/>
    </source>
</evidence>
<evidence type="ECO:0000313" key="6">
    <source>
        <dbReference type="EMBL" id="OBX63709.1"/>
    </source>
</evidence>
<feature type="domain" description="Acetyl-CoA hydrolase/transferase N-terminal" evidence="4">
    <location>
        <begin position="13"/>
        <end position="223"/>
    </location>
</feature>
<dbReference type="InterPro" id="IPR037171">
    <property type="entry name" value="NagB/RpiA_transferase-like"/>
</dbReference>
<dbReference type="NCBIfam" id="TIGR03458">
    <property type="entry name" value="YgfH_subfam"/>
    <property type="match status" value="1"/>
</dbReference>
<proteinExistence type="inferred from homology"/>
<dbReference type="Gene3D" id="3.40.1080.20">
    <property type="entry name" value="Acetyl-CoA hydrolase/transferase C-terminal domain"/>
    <property type="match status" value="1"/>
</dbReference>
<dbReference type="InterPro" id="IPR026888">
    <property type="entry name" value="AcetylCoA_hyd_C"/>
</dbReference>
<dbReference type="Proteomes" id="UP000092607">
    <property type="component" value="Unassembled WGS sequence"/>
</dbReference>
<dbReference type="InterPro" id="IPR046433">
    <property type="entry name" value="ActCoA_hydro"/>
</dbReference>
<feature type="domain" description="Acetyl-CoA hydrolase/transferase C-terminal" evidence="5">
    <location>
        <begin position="329"/>
        <end position="471"/>
    </location>
</feature>
<dbReference type="InterPro" id="IPR017821">
    <property type="entry name" value="Succinate_CoA_transferase"/>
</dbReference>
<evidence type="ECO:0000256" key="3">
    <source>
        <dbReference type="PIRSR" id="PIRSR617821-2"/>
    </source>
</evidence>
<dbReference type="GO" id="GO:0008775">
    <property type="term" value="F:acetate CoA-transferase activity"/>
    <property type="evidence" value="ECO:0007669"/>
    <property type="project" value="InterPro"/>
</dbReference>
<accession>A0A1B8Q3H4</accession>
<dbReference type="Gene3D" id="3.40.1080.10">
    <property type="entry name" value="Glutaconate Coenzyme A-transferase"/>
    <property type="match status" value="1"/>
</dbReference>
<comment type="similarity">
    <text evidence="1">Belongs to the acetyl-CoA hydrolase/transferase family.</text>
</comment>
<dbReference type="GO" id="GO:0003986">
    <property type="term" value="F:acetyl-CoA hydrolase activity"/>
    <property type="evidence" value="ECO:0007669"/>
    <property type="project" value="TreeGrafter"/>
</dbReference>
<gene>
    <name evidence="6" type="ORF">A9309_05730</name>
</gene>
<evidence type="ECO:0000256" key="2">
    <source>
        <dbReference type="PIRSR" id="PIRSR617821-1"/>
    </source>
</evidence>